<evidence type="ECO:0000313" key="1">
    <source>
        <dbReference type="EMBL" id="MDC0711359.1"/>
    </source>
</evidence>
<reference evidence="1 2" key="1">
    <citation type="submission" date="2022-11" db="EMBL/GenBank/DDBJ databases">
        <title>Minimal conservation of predation-associated metabolite biosynthetic gene clusters underscores biosynthetic potential of Myxococcota including descriptions for ten novel species: Archangium lansinium sp. nov., Myxococcus landrumus sp. nov., Nannocystis bai.</title>
        <authorList>
            <person name="Ahearne A."/>
            <person name="Stevens C."/>
            <person name="Dowd S."/>
        </authorList>
    </citation>
    <scope>NUCLEOTIDE SEQUENCE [LARGE SCALE GENOMIC DNA]</scope>
    <source>
        <strain evidence="1 2">NCWAL01</strain>
    </source>
</reference>
<evidence type="ECO:0000313" key="2">
    <source>
        <dbReference type="Proteomes" id="UP001221838"/>
    </source>
</evidence>
<dbReference type="Pfam" id="PF04229">
    <property type="entry name" value="GrpB"/>
    <property type="match status" value="1"/>
</dbReference>
<accession>A0ABT5DCF8</accession>
<dbReference type="EMBL" id="JAQNDM010000002">
    <property type="protein sequence ID" value="MDC0711359.1"/>
    <property type="molecule type" value="Genomic_DNA"/>
</dbReference>
<dbReference type="InterPro" id="IPR043519">
    <property type="entry name" value="NT_sf"/>
</dbReference>
<comment type="caution">
    <text evidence="1">The sequence shown here is derived from an EMBL/GenBank/DDBJ whole genome shotgun (WGS) entry which is preliminary data.</text>
</comment>
<gene>
    <name evidence="1" type="ORF">POL68_23010</name>
</gene>
<keyword evidence="2" id="KW-1185">Reference proteome</keyword>
<dbReference type="Proteomes" id="UP001221838">
    <property type="component" value="Unassembled WGS sequence"/>
</dbReference>
<dbReference type="PANTHER" id="PTHR34822">
    <property type="entry name" value="GRPB DOMAIN PROTEIN (AFU_ORTHOLOGUE AFUA_1G01530)"/>
    <property type="match status" value="1"/>
</dbReference>
<protein>
    <submittedName>
        <fullName evidence="1">GrpB family protein</fullName>
    </submittedName>
</protein>
<dbReference type="RefSeq" id="WP_272141315.1">
    <property type="nucleotide sequence ID" value="NZ_JAQNDM010000002.1"/>
</dbReference>
<dbReference type="InterPro" id="IPR007344">
    <property type="entry name" value="GrpB/CoaE"/>
</dbReference>
<sequence length="222" mass="25172">MNEGAFQLARIIRRLKARVSTEELGGETVEQLVRRWSRLRSPELNIEVREYDPHWPAAFDAEKHRLQGALKDLGLVDIQHIGSTSIAPLPSKNIIDLAVAVQSLPCSAQQTEALLGLGYQAYGPSPIDPDFSWFWRIEAEGQGAFVVHVCGAQSPWFSHLIHFRDFMRAFPEERQQYEALKRELAQAPDQSWLEYSIVKRALALRITERANAWAEKAAPQLS</sequence>
<dbReference type="Gene3D" id="3.30.460.10">
    <property type="entry name" value="Beta Polymerase, domain 2"/>
    <property type="match status" value="1"/>
</dbReference>
<dbReference type="PANTHER" id="PTHR34822:SF1">
    <property type="entry name" value="GRPB FAMILY PROTEIN"/>
    <property type="match status" value="1"/>
</dbReference>
<proteinExistence type="predicted"/>
<dbReference type="SUPFAM" id="SSF81301">
    <property type="entry name" value="Nucleotidyltransferase"/>
    <property type="match status" value="1"/>
</dbReference>
<organism evidence="1 2">
    <name type="scientific">Stigmatella ashevillensis</name>
    <dbReference type="NCBI Taxonomy" id="2995309"/>
    <lineage>
        <taxon>Bacteria</taxon>
        <taxon>Pseudomonadati</taxon>
        <taxon>Myxococcota</taxon>
        <taxon>Myxococcia</taxon>
        <taxon>Myxococcales</taxon>
        <taxon>Cystobacterineae</taxon>
        <taxon>Archangiaceae</taxon>
        <taxon>Stigmatella</taxon>
    </lineage>
</organism>
<name>A0ABT5DCF8_9BACT</name>